<gene>
    <name evidence="4" type="ORF">CK510_00335</name>
</gene>
<proteinExistence type="predicted"/>
<organism evidence="4 5">
    <name type="scientific">Brunnivagina elsteri CCALA 953</name>
    <dbReference type="NCBI Taxonomy" id="987040"/>
    <lineage>
        <taxon>Bacteria</taxon>
        <taxon>Bacillati</taxon>
        <taxon>Cyanobacteriota</taxon>
        <taxon>Cyanophyceae</taxon>
        <taxon>Nostocales</taxon>
        <taxon>Calotrichaceae</taxon>
        <taxon>Brunnivagina</taxon>
    </lineage>
</organism>
<dbReference type="InterPro" id="IPR029063">
    <property type="entry name" value="SAM-dependent_MTases_sf"/>
</dbReference>
<keyword evidence="3" id="KW-0949">S-adenosyl-L-methionine</keyword>
<reference evidence="4 5" key="1">
    <citation type="submission" date="2017-08" db="EMBL/GenBank/DDBJ databases">
        <title>Draft genome sequence of filamentous cyanobacterium Calothrix elsteri CCALA 953.</title>
        <authorList>
            <person name="Gagunashvili A.N."/>
            <person name="Elster J."/>
            <person name="Andresson O.S."/>
        </authorList>
    </citation>
    <scope>NUCLEOTIDE SEQUENCE [LARGE SCALE GENOMIC DNA]</scope>
    <source>
        <strain evidence="4 5">CCALA 953</strain>
    </source>
</reference>
<dbReference type="EMBL" id="NTFS01000002">
    <property type="protein sequence ID" value="PAX60694.1"/>
    <property type="molecule type" value="Genomic_DNA"/>
</dbReference>
<dbReference type="Proteomes" id="UP000218238">
    <property type="component" value="Unassembled WGS sequence"/>
</dbReference>
<name>A0A2A2TQQ9_9CYAN</name>
<dbReference type="GO" id="GO:0032259">
    <property type="term" value="P:methylation"/>
    <property type="evidence" value="ECO:0007669"/>
    <property type="project" value="UniProtKB-KW"/>
</dbReference>
<dbReference type="InterPro" id="IPR050953">
    <property type="entry name" value="N4_N6_ade-DNA_methylase"/>
</dbReference>
<protein>
    <submittedName>
        <fullName evidence="4">SAM-dependent methyltransferase</fullName>
    </submittedName>
</protein>
<dbReference type="PANTHER" id="PTHR33841:SF5">
    <property type="entry name" value="DNA METHYLASE (MODIFICATION METHYLASE) (METHYLTRANSFERASE)-RELATED"/>
    <property type="match status" value="1"/>
</dbReference>
<evidence type="ECO:0000313" key="5">
    <source>
        <dbReference type="Proteomes" id="UP000218238"/>
    </source>
</evidence>
<comment type="caution">
    <text evidence="4">The sequence shown here is derived from an EMBL/GenBank/DDBJ whole genome shotgun (WGS) entry which is preliminary data.</text>
</comment>
<evidence type="ECO:0000256" key="2">
    <source>
        <dbReference type="ARBA" id="ARBA00022679"/>
    </source>
</evidence>
<dbReference type="Gene3D" id="3.40.50.150">
    <property type="entry name" value="Vaccinia Virus protein VP39"/>
    <property type="match status" value="1"/>
</dbReference>
<dbReference type="GO" id="GO:0008168">
    <property type="term" value="F:methyltransferase activity"/>
    <property type="evidence" value="ECO:0007669"/>
    <property type="project" value="UniProtKB-KW"/>
</dbReference>
<keyword evidence="1 4" id="KW-0489">Methyltransferase</keyword>
<keyword evidence="5" id="KW-1185">Reference proteome</keyword>
<evidence type="ECO:0000313" key="4">
    <source>
        <dbReference type="EMBL" id="PAX60694.1"/>
    </source>
</evidence>
<dbReference type="RefSeq" id="WP_095719774.1">
    <property type="nucleotide sequence ID" value="NZ_NTFS01000002.1"/>
</dbReference>
<evidence type="ECO:0000256" key="3">
    <source>
        <dbReference type="ARBA" id="ARBA00022691"/>
    </source>
</evidence>
<evidence type="ECO:0000256" key="1">
    <source>
        <dbReference type="ARBA" id="ARBA00022603"/>
    </source>
</evidence>
<dbReference type="OrthoDB" id="9784823at2"/>
<dbReference type="PRINTS" id="PR00507">
    <property type="entry name" value="N12N6MTFRASE"/>
</dbReference>
<accession>A0A2A2TQQ9</accession>
<keyword evidence="2 4" id="KW-0808">Transferase</keyword>
<sequence>MAKELGDFQTPPALVLDILQCLNINGKNWKRVFEPTCGAGNFISGLLQLQVPPCEIQAIEFDSEYFQKAKEQVKLIAQKSCSTRVIIQQAKIFDFDLRNQLNWSESGSLLVIGNPPWITNSQLGALESDNLPEKRNLKGLKGIEALTGHSNFDIAEYIWIKLLQELADEKPTIALLCKTSVARNILQFAFDNRLNINNASIRMIDAQKWFRASVSACLFSIDVGAEKVCYDANVYQDLYSNEVKSVIGIIGGKLVADIQAYKNSMFIEGKCSLTWRQGVKHDAISVMELDNIGNEKFKNKLGQIFKVELDYVYPLLKSTDLFHGRIDAKRGVIITQKKVGEDTSKLQIIAPLLWNYLDNNLDFFNKRKSSIYKGKPLFSIFGIGDYSFSLYKVAISGLHKEQRFRVLSPINNRPVMLDDTCYFVPCESLEQANYIANLLNSSVCLDFIKARTFKDAKRPITKKLLQCINIEALHDFCHEKN</sequence>
<dbReference type="SUPFAM" id="SSF53335">
    <property type="entry name" value="S-adenosyl-L-methionine-dependent methyltransferases"/>
    <property type="match status" value="1"/>
</dbReference>
<dbReference type="PANTHER" id="PTHR33841">
    <property type="entry name" value="DNA METHYLTRANSFERASE YEEA-RELATED"/>
    <property type="match status" value="1"/>
</dbReference>
<dbReference type="AlphaFoldDB" id="A0A2A2TQQ9"/>